<evidence type="ECO:0000256" key="1">
    <source>
        <dbReference type="SAM" id="MobiDB-lite"/>
    </source>
</evidence>
<name>X6NNT4_RETFI</name>
<accession>X6NNT4</accession>
<dbReference type="InterPro" id="IPR032672">
    <property type="entry name" value="TmcA/NAT10/Kre33"/>
</dbReference>
<dbReference type="GO" id="GO:0030686">
    <property type="term" value="C:90S preribosome"/>
    <property type="evidence" value="ECO:0007669"/>
    <property type="project" value="TreeGrafter"/>
</dbReference>
<evidence type="ECO:0000313" key="3">
    <source>
        <dbReference type="EMBL" id="ETO27676.1"/>
    </source>
</evidence>
<dbReference type="GO" id="GO:0005730">
    <property type="term" value="C:nucleolus"/>
    <property type="evidence" value="ECO:0007669"/>
    <property type="project" value="TreeGrafter"/>
</dbReference>
<feature type="compositionally biased region" description="Polar residues" evidence="1">
    <location>
        <begin position="125"/>
        <end position="134"/>
    </location>
</feature>
<dbReference type="OrthoDB" id="10067491at2759"/>
<dbReference type="GO" id="GO:1904812">
    <property type="term" value="P:rRNA acetylation involved in maturation of SSU-rRNA"/>
    <property type="evidence" value="ECO:0007669"/>
    <property type="project" value="TreeGrafter"/>
</dbReference>
<protein>
    <recommendedName>
        <fullName evidence="2">Possible tRNA binding domain-containing protein</fullName>
    </recommendedName>
</protein>
<feature type="domain" description="Possible tRNA binding" evidence="2">
    <location>
        <begin position="2"/>
        <end position="163"/>
    </location>
</feature>
<proteinExistence type="predicted"/>
<dbReference type="PANTHER" id="PTHR10925:SF5">
    <property type="entry name" value="RNA CYTIDINE ACETYLTRANSFERASE"/>
    <property type="match status" value="1"/>
</dbReference>
<dbReference type="InterPro" id="IPR027992">
    <property type="entry name" value="tRNA_bind_dom"/>
</dbReference>
<dbReference type="Proteomes" id="UP000023152">
    <property type="component" value="Unassembled WGS sequence"/>
</dbReference>
<comment type="caution">
    <text evidence="3">The sequence shown here is derived from an EMBL/GenBank/DDBJ whole genome shotgun (WGS) entry which is preliminary data.</text>
</comment>
<dbReference type="Pfam" id="PF13725">
    <property type="entry name" value="tRNA_bind_2"/>
    <property type="match status" value="1"/>
</dbReference>
<organism evidence="3 4">
    <name type="scientific">Reticulomyxa filosa</name>
    <dbReference type="NCBI Taxonomy" id="46433"/>
    <lineage>
        <taxon>Eukaryota</taxon>
        <taxon>Sar</taxon>
        <taxon>Rhizaria</taxon>
        <taxon>Retaria</taxon>
        <taxon>Foraminifera</taxon>
        <taxon>Monothalamids</taxon>
        <taxon>Reticulomyxidae</taxon>
        <taxon>Reticulomyxa</taxon>
    </lineage>
</organism>
<evidence type="ECO:0000313" key="4">
    <source>
        <dbReference type="Proteomes" id="UP000023152"/>
    </source>
</evidence>
<reference evidence="3 4" key="1">
    <citation type="journal article" date="2013" name="Curr. Biol.">
        <title>The Genome of the Foraminiferan Reticulomyxa filosa.</title>
        <authorList>
            <person name="Glockner G."/>
            <person name="Hulsmann N."/>
            <person name="Schleicher M."/>
            <person name="Noegel A.A."/>
            <person name="Eichinger L."/>
            <person name="Gallinger C."/>
            <person name="Pawlowski J."/>
            <person name="Sierra R."/>
            <person name="Euteneuer U."/>
            <person name="Pillet L."/>
            <person name="Moustafa A."/>
            <person name="Platzer M."/>
            <person name="Groth M."/>
            <person name="Szafranski K."/>
            <person name="Schliwa M."/>
        </authorList>
    </citation>
    <scope>NUCLEOTIDE SEQUENCE [LARGE SCALE GENOMIC DNA]</scope>
</reference>
<evidence type="ECO:0000259" key="2">
    <source>
        <dbReference type="Pfam" id="PF13725"/>
    </source>
</evidence>
<dbReference type="PANTHER" id="PTHR10925">
    <property type="entry name" value="N-ACETYLTRANSFERASE 10"/>
    <property type="match status" value="1"/>
</dbReference>
<dbReference type="GO" id="GO:1990883">
    <property type="term" value="F:18S rRNA cytidine N-acetyltransferase activity"/>
    <property type="evidence" value="ECO:0007669"/>
    <property type="project" value="TreeGrafter"/>
</dbReference>
<keyword evidence="4" id="KW-1185">Reference proteome</keyword>
<gene>
    <name evidence="3" type="ORF">RFI_09459</name>
</gene>
<dbReference type="EMBL" id="ASPP01007112">
    <property type="protein sequence ID" value="ETO27676.1"/>
    <property type="molecule type" value="Genomic_DNA"/>
</dbReference>
<dbReference type="AlphaFoldDB" id="X6NNT4"/>
<sequence>MLFSDWDLKRLEKYCQNLFDYRLVLDLIPTLTRLFFSCEMDIQLNYSQCAILLGMGLQHRNIENISTQMGIVESQTTSSLNKALRKMQKYLESVIETYVRKTEIEPTLKDNNMSSSNDKNEEGTTIKNEPTSWLQKKKEEENMILEQRQKEELDDELEAKYYHEKEKQKKLAHLKEYSTSHLNDNPELLKAEERGEIPSGISVKVGEKSVITPRSLNDKFDPKIFQDLDKSKGINPGSVYFHHKKNKIKKGKNSKKTSTVDNKKINKKIPNVVIVFWNILRAEKIGFIKKNFPYFWLSCRFL</sequence>
<dbReference type="GO" id="GO:0000049">
    <property type="term" value="F:tRNA binding"/>
    <property type="evidence" value="ECO:0007669"/>
    <property type="project" value="TreeGrafter"/>
</dbReference>
<feature type="region of interest" description="Disordered" evidence="1">
    <location>
        <begin position="108"/>
        <end position="139"/>
    </location>
</feature>